<evidence type="ECO:0000313" key="9">
    <source>
        <dbReference type="Proteomes" id="UP000032740"/>
    </source>
</evidence>
<evidence type="ECO:0000256" key="5">
    <source>
        <dbReference type="ARBA" id="ARBA00022839"/>
    </source>
</evidence>
<comment type="function">
    <text evidence="6">Bidirectionally degrades single-stranded DNA into large acid-insoluble oligonucleotides, which are then degraded further into small acid-soluble oligonucleotides.</text>
</comment>
<evidence type="ECO:0000256" key="2">
    <source>
        <dbReference type="ARBA" id="ARBA00022490"/>
    </source>
</evidence>
<evidence type="ECO:0000256" key="7">
    <source>
        <dbReference type="SAM" id="Coils"/>
    </source>
</evidence>
<dbReference type="RefSeq" id="WP_030003538.1">
    <property type="nucleotide sequence ID" value="NC_022538.1"/>
</dbReference>
<accession>U4KQI7</accession>
<proteinExistence type="inferred from homology"/>
<dbReference type="GO" id="GO:0005829">
    <property type="term" value="C:cytosol"/>
    <property type="evidence" value="ECO:0007669"/>
    <property type="project" value="TreeGrafter"/>
</dbReference>
<reference evidence="8 9" key="1">
    <citation type="journal article" date="2013" name="J. Mol. Microbiol. Biotechnol.">
        <title>Analysis of the Complete Genomes of Acholeplasma brassicae , A. palmae and A. laidlawii and Their Comparison to the Obligate Parasites from ' Candidatus Phytoplasma'.</title>
        <authorList>
            <person name="Kube M."/>
            <person name="Siewert C."/>
            <person name="Migdoll A.M."/>
            <person name="Duduk B."/>
            <person name="Holz S."/>
            <person name="Rabus R."/>
            <person name="Seemuller E."/>
            <person name="Mitrovic J."/>
            <person name="Muller I."/>
            <person name="Buttner C."/>
            <person name="Reinhardt R."/>
        </authorList>
    </citation>
    <scope>NUCLEOTIDE SEQUENCE [LARGE SCALE GENOMIC DNA]</scope>
    <source>
        <strain evidence="8 9">J233</strain>
    </source>
</reference>
<evidence type="ECO:0000256" key="3">
    <source>
        <dbReference type="ARBA" id="ARBA00022722"/>
    </source>
</evidence>
<dbReference type="Pfam" id="PF02609">
    <property type="entry name" value="Exonuc_VII_S"/>
    <property type="match status" value="1"/>
</dbReference>
<dbReference type="InterPro" id="IPR037004">
    <property type="entry name" value="Exonuc_VII_ssu_sf"/>
</dbReference>
<name>U4KQI7_ALTPJ</name>
<dbReference type="Proteomes" id="UP000032740">
    <property type="component" value="Chromosome"/>
</dbReference>
<evidence type="ECO:0000256" key="6">
    <source>
        <dbReference type="HAMAP-Rule" id="MF_00337"/>
    </source>
</evidence>
<dbReference type="PANTHER" id="PTHR34137:SF1">
    <property type="entry name" value="EXODEOXYRIBONUCLEASE 7 SMALL SUBUNIT"/>
    <property type="match status" value="1"/>
</dbReference>
<keyword evidence="5 6" id="KW-0269">Exonuclease</keyword>
<comment type="subunit">
    <text evidence="6">Heterooligomer composed of large and small subunits.</text>
</comment>
<evidence type="ECO:0000313" key="8">
    <source>
        <dbReference type="EMBL" id="CCV64650.1"/>
    </source>
</evidence>
<dbReference type="InterPro" id="IPR003761">
    <property type="entry name" value="Exonuc_VII_S"/>
</dbReference>
<dbReference type="OrthoDB" id="9798666at2"/>
<dbReference type="SUPFAM" id="SSF116842">
    <property type="entry name" value="XseB-like"/>
    <property type="match status" value="1"/>
</dbReference>
<dbReference type="HAMAP" id="MF_00337">
    <property type="entry name" value="Exonuc_7_S"/>
    <property type="match status" value="1"/>
</dbReference>
<dbReference type="KEGG" id="apal:BN85410730"/>
<dbReference type="GO" id="GO:0009318">
    <property type="term" value="C:exodeoxyribonuclease VII complex"/>
    <property type="evidence" value="ECO:0007669"/>
    <property type="project" value="UniProtKB-UniRule"/>
</dbReference>
<dbReference type="PIRSF" id="PIRSF006488">
    <property type="entry name" value="Exonuc_VII_S"/>
    <property type="match status" value="1"/>
</dbReference>
<dbReference type="EC" id="3.1.11.6" evidence="6"/>
<feature type="coiled-coil region" evidence="7">
    <location>
        <begin position="2"/>
        <end position="29"/>
    </location>
</feature>
<keyword evidence="2 6" id="KW-0963">Cytoplasm</keyword>
<sequence length="59" mass="6958">MNKSFEEQLKQLETVVKELENKDISLDDAIKKYKEGIELSKVCYEKIKQAEELVIKEIK</sequence>
<keyword evidence="7" id="KW-0175">Coiled coil</keyword>
<organism evidence="8 9">
    <name type="scientific">Alteracholeplasma palmae (strain ATCC 49389 / J233)</name>
    <name type="common">Acholeplasma palmae</name>
    <dbReference type="NCBI Taxonomy" id="1318466"/>
    <lineage>
        <taxon>Bacteria</taxon>
        <taxon>Bacillati</taxon>
        <taxon>Mycoplasmatota</taxon>
        <taxon>Mollicutes</taxon>
        <taxon>Acholeplasmatales</taxon>
        <taxon>Acholeplasmataceae</taxon>
        <taxon>Acholeplasma</taxon>
    </lineage>
</organism>
<dbReference type="Gene3D" id="1.10.287.1040">
    <property type="entry name" value="Exonuclease VII, small subunit"/>
    <property type="match status" value="1"/>
</dbReference>
<dbReference type="GO" id="GO:0006308">
    <property type="term" value="P:DNA catabolic process"/>
    <property type="evidence" value="ECO:0007669"/>
    <property type="project" value="UniProtKB-UniRule"/>
</dbReference>
<dbReference type="STRING" id="1318466.BN85410730"/>
<keyword evidence="9" id="KW-1185">Reference proteome</keyword>
<keyword evidence="3 6" id="KW-0540">Nuclease</keyword>
<dbReference type="HOGENOM" id="CLU_145918_3_2_14"/>
<dbReference type="GO" id="GO:0008855">
    <property type="term" value="F:exodeoxyribonuclease VII activity"/>
    <property type="evidence" value="ECO:0007669"/>
    <property type="project" value="UniProtKB-UniRule"/>
</dbReference>
<dbReference type="EMBL" id="FO681347">
    <property type="protein sequence ID" value="CCV64650.1"/>
    <property type="molecule type" value="Genomic_DNA"/>
</dbReference>
<evidence type="ECO:0000256" key="1">
    <source>
        <dbReference type="ARBA" id="ARBA00009998"/>
    </source>
</evidence>
<dbReference type="PANTHER" id="PTHR34137">
    <property type="entry name" value="EXODEOXYRIBONUCLEASE 7 SMALL SUBUNIT"/>
    <property type="match status" value="1"/>
</dbReference>
<gene>
    <name evidence="6 8" type="primary">xseB</name>
    <name evidence="8" type="ORF">BN85410730</name>
</gene>
<comment type="subcellular location">
    <subcellularLocation>
        <location evidence="6">Cytoplasm</location>
    </subcellularLocation>
</comment>
<keyword evidence="4 6" id="KW-0378">Hydrolase</keyword>
<protein>
    <recommendedName>
        <fullName evidence="6">Exodeoxyribonuclease 7 small subunit</fullName>
        <ecNumber evidence="6">3.1.11.6</ecNumber>
    </recommendedName>
    <alternativeName>
        <fullName evidence="6">Exodeoxyribonuclease VII small subunit</fullName>
        <shortName evidence="6">Exonuclease VII small subunit</shortName>
    </alternativeName>
</protein>
<dbReference type="AlphaFoldDB" id="U4KQI7"/>
<dbReference type="NCBIfam" id="TIGR01280">
    <property type="entry name" value="xseB"/>
    <property type="match status" value="1"/>
</dbReference>
<comment type="catalytic activity">
    <reaction evidence="6">
        <text>Exonucleolytic cleavage in either 5'- to 3'- or 3'- to 5'-direction to yield nucleoside 5'-phosphates.</text>
        <dbReference type="EC" id="3.1.11.6"/>
    </reaction>
</comment>
<comment type="similarity">
    <text evidence="1 6">Belongs to the XseB family.</text>
</comment>
<evidence type="ECO:0000256" key="4">
    <source>
        <dbReference type="ARBA" id="ARBA00022801"/>
    </source>
</evidence>